<accession>A0A0E9RJZ2</accession>
<dbReference type="AlphaFoldDB" id="A0A0E9RJZ2"/>
<organism evidence="1">
    <name type="scientific">Anguilla anguilla</name>
    <name type="common">European freshwater eel</name>
    <name type="synonym">Muraena anguilla</name>
    <dbReference type="NCBI Taxonomy" id="7936"/>
    <lineage>
        <taxon>Eukaryota</taxon>
        <taxon>Metazoa</taxon>
        <taxon>Chordata</taxon>
        <taxon>Craniata</taxon>
        <taxon>Vertebrata</taxon>
        <taxon>Euteleostomi</taxon>
        <taxon>Actinopterygii</taxon>
        <taxon>Neopterygii</taxon>
        <taxon>Teleostei</taxon>
        <taxon>Anguilliformes</taxon>
        <taxon>Anguillidae</taxon>
        <taxon>Anguilla</taxon>
    </lineage>
</organism>
<protein>
    <submittedName>
        <fullName evidence="1">Uncharacterized protein</fullName>
    </submittedName>
</protein>
<evidence type="ECO:0000313" key="1">
    <source>
        <dbReference type="EMBL" id="JAH28750.1"/>
    </source>
</evidence>
<name>A0A0E9RJZ2_ANGAN</name>
<proteinExistence type="predicted"/>
<sequence>MHISLQSLRTFQKQSPFSLPMSRRLLKYMYNIQTTATY</sequence>
<dbReference type="EMBL" id="GBXM01079827">
    <property type="protein sequence ID" value="JAH28750.1"/>
    <property type="molecule type" value="Transcribed_RNA"/>
</dbReference>
<reference evidence="1" key="2">
    <citation type="journal article" date="2015" name="Fish Shellfish Immunol.">
        <title>Early steps in the European eel (Anguilla anguilla)-Vibrio vulnificus interaction in the gills: Role of the RtxA13 toxin.</title>
        <authorList>
            <person name="Callol A."/>
            <person name="Pajuelo D."/>
            <person name="Ebbesson L."/>
            <person name="Teles M."/>
            <person name="MacKenzie S."/>
            <person name="Amaro C."/>
        </authorList>
    </citation>
    <scope>NUCLEOTIDE SEQUENCE</scope>
</reference>
<reference evidence="1" key="1">
    <citation type="submission" date="2014-11" db="EMBL/GenBank/DDBJ databases">
        <authorList>
            <person name="Amaro Gonzalez C."/>
        </authorList>
    </citation>
    <scope>NUCLEOTIDE SEQUENCE</scope>
</reference>